<keyword evidence="2" id="KW-1133">Transmembrane helix</keyword>
<organism evidence="3 4">
    <name type="scientific">Vibrio parahaemolyticus</name>
    <dbReference type="NCBI Taxonomy" id="670"/>
    <lineage>
        <taxon>Bacteria</taxon>
        <taxon>Pseudomonadati</taxon>
        <taxon>Pseudomonadota</taxon>
        <taxon>Gammaproteobacteria</taxon>
        <taxon>Vibrionales</taxon>
        <taxon>Vibrionaceae</taxon>
        <taxon>Vibrio</taxon>
    </lineage>
</organism>
<evidence type="ECO:0000313" key="4">
    <source>
        <dbReference type="Proteomes" id="UP001253193"/>
    </source>
</evidence>
<keyword evidence="2" id="KW-0812">Transmembrane</keyword>
<dbReference type="AlphaFoldDB" id="A0AAW8Q6A5"/>
<evidence type="ECO:0000256" key="1">
    <source>
        <dbReference type="SAM" id="MobiDB-lite"/>
    </source>
</evidence>
<feature type="compositionally biased region" description="Basic and acidic residues" evidence="1">
    <location>
        <begin position="1156"/>
        <end position="1173"/>
    </location>
</feature>
<feature type="transmembrane region" description="Helical" evidence="2">
    <location>
        <begin position="150"/>
        <end position="175"/>
    </location>
</feature>
<gene>
    <name evidence="3" type="ORF">QX249_24520</name>
</gene>
<protein>
    <recommendedName>
        <fullName evidence="5">Type IV secretion protein DotA</fullName>
    </recommendedName>
</protein>
<dbReference type="RefSeq" id="WP_311020866.1">
    <property type="nucleotide sequence ID" value="NZ_JAUHGG010000012.1"/>
</dbReference>
<name>A0AAW8Q6A5_VIBPH</name>
<feature type="transmembrane region" description="Helical" evidence="2">
    <location>
        <begin position="939"/>
        <end position="961"/>
    </location>
</feature>
<sequence length="1173" mass="126227">MAETITSKVVVDDRCSAAFESDGGVKKDSYVLCKQDVGLNAFSLSIGSVIQSNEAVRGIYDLFSVPLPQYSEIVNFISRPIGAVAAAAVDLCLVIVLMFSAYRVYMFGYRSMRDSSIEQAMRDPNTYKAFAGFAVVAALAYKVGDINVGQLLVIGCGLFAMKMTVYLFTAMIAIFDFGADHKATINAYEEFLPQGETYATEIMRGLYGAQEGALRTNFANVAPENASMVKDEADMSWLEKFSSVFGFGLYDSKDPTAKEYFSGLFDDTSITMQQSSGMLHGGTGGYHSSGLENRIVTGSSSANFTVKDSRLSNKELNALTSPLFEKAHKYEDLFLNSTTLNLSSPLPDVPAGVFTMIAKDSIMDSLAGLMISGSGGSGSSDTEFERIKSAGSKLLDLIVRVRAEYPEVTGADVTAIVQGFAYGTLSVEAVLNRSNISSQTFNPFIGAAQYRSNYAKEPFHFVVAEALSGTRELRRYNCIQNFDKSSQEITFLHKLESENWETDIKDLVSGDVFPICILPKEGDITSYGTVAPEPMVKAAIEAAKAIESGASDSANLEVILLQQAATAKIKVIEESSDTVNVTESGAALERSKVHMRNIAAYFARVAAMSRFAALEGIKTSADEDKVRFLKQLRQQGAVAISSYFMQLSKEQEKYTEVIYNATPKASAKSNLRVGGNMPNITALWSNDESLVLKGANFPVNESNFSTQLQEGSSDIAAQSLRGDETGDGETEVMAEYVGMMLDMVIPADDVLKHGFGLEGENLVDGLAQCTTTTNCVNFRQHPIATLSIFGKDMLMTGLVIVLVDSLVQALNQAINGDGNKGSDSDNGIDGGGFLAKLKGIGISLFAKITKIGPVIKVLAIISSVFAIFGKVFIVAGIFIGYVIPMMPYIAQVMMWLGWLAEFLILFCVIPLLIAFAFITKDDGEALFKPSSIISMMASVVLRAPLIFIAFIVFYTLSYAGVYLVNSTLFTLFRMEMEADGILMSIVAAFSSIVFFVFTVGMYFLIFKSLVKMMTEMPDYVLRPMGVDSLNVQVTAGLETFIAAKTMADMAEKVTSNAGGMAGNIAGQKLADKKGAEDKGKGGDSDGSPSQPQSERKAGDSNSSGKQSDAPDVADSEQSKESGKNSGSGTPRDDKSEGKDSESSKAESAETQGKSSESGKDDGSKEDPESDKKN</sequence>
<evidence type="ECO:0000256" key="2">
    <source>
        <dbReference type="SAM" id="Phobius"/>
    </source>
</evidence>
<dbReference type="Proteomes" id="UP001253193">
    <property type="component" value="Unassembled WGS sequence"/>
</dbReference>
<feature type="region of interest" description="Disordered" evidence="1">
    <location>
        <begin position="1072"/>
        <end position="1173"/>
    </location>
</feature>
<feature type="transmembrane region" description="Helical" evidence="2">
    <location>
        <begin position="857"/>
        <end position="883"/>
    </location>
</feature>
<proteinExistence type="predicted"/>
<accession>A0AAW8Q6A5</accession>
<feature type="compositionally biased region" description="Basic and acidic residues" evidence="1">
    <location>
        <begin position="1130"/>
        <end position="1147"/>
    </location>
</feature>
<dbReference type="EMBL" id="JAUHGG010000012">
    <property type="protein sequence ID" value="MDS1823809.1"/>
    <property type="molecule type" value="Genomic_DNA"/>
</dbReference>
<feature type="transmembrane region" description="Helical" evidence="2">
    <location>
        <begin position="981"/>
        <end position="1006"/>
    </location>
</feature>
<keyword evidence="2" id="KW-0472">Membrane</keyword>
<comment type="caution">
    <text evidence="3">The sequence shown here is derived from an EMBL/GenBank/DDBJ whole genome shotgun (WGS) entry which is preliminary data.</text>
</comment>
<feature type="transmembrane region" description="Helical" evidence="2">
    <location>
        <begin position="81"/>
        <end position="105"/>
    </location>
</feature>
<evidence type="ECO:0008006" key="5">
    <source>
        <dbReference type="Google" id="ProtNLM"/>
    </source>
</evidence>
<feature type="compositionally biased region" description="Basic and acidic residues" evidence="1">
    <location>
        <begin position="1072"/>
        <end position="1083"/>
    </location>
</feature>
<reference evidence="3" key="1">
    <citation type="submission" date="2023-06" db="EMBL/GenBank/DDBJ databases">
        <title>Genomic Diversity of Vibrio spp. and Metagenomic Analysis of Pathogens in Florida Gulf Coastal Waters Following Hurricane Ian.</title>
        <authorList>
            <person name="Brumfield K.D."/>
        </authorList>
    </citation>
    <scope>NUCLEOTIDE SEQUENCE</scope>
    <source>
        <strain evidence="3">WBS2B-138</strain>
    </source>
</reference>
<feature type="transmembrane region" description="Helical" evidence="2">
    <location>
        <begin position="895"/>
        <end position="918"/>
    </location>
</feature>
<evidence type="ECO:0000313" key="3">
    <source>
        <dbReference type="EMBL" id="MDS1823809.1"/>
    </source>
</evidence>